<dbReference type="PANTHER" id="PTHR30027">
    <property type="entry name" value="RIBOSOMAL RNA SMALL SUBUNIT METHYLTRANSFERASE E"/>
    <property type="match status" value="1"/>
</dbReference>
<comment type="similarity">
    <text evidence="2 12">Belongs to the RNA methyltransferase RsmE family.</text>
</comment>
<evidence type="ECO:0000256" key="8">
    <source>
        <dbReference type="ARBA" id="ARBA00022679"/>
    </source>
</evidence>
<dbReference type="InterPro" id="IPR046887">
    <property type="entry name" value="RsmE_PUA-like"/>
</dbReference>
<dbReference type="CDD" id="cd18084">
    <property type="entry name" value="RsmE-like"/>
    <property type="match status" value="1"/>
</dbReference>
<dbReference type="AlphaFoldDB" id="A0A2H1HP26"/>
<dbReference type="NCBIfam" id="TIGR00046">
    <property type="entry name" value="RsmE family RNA methyltransferase"/>
    <property type="match status" value="1"/>
</dbReference>
<comment type="catalytic activity">
    <reaction evidence="11 12">
        <text>uridine(1498) in 16S rRNA + S-adenosyl-L-methionine = N(3)-methyluridine(1498) in 16S rRNA + S-adenosyl-L-homocysteine + H(+)</text>
        <dbReference type="Rhea" id="RHEA:42920"/>
        <dbReference type="Rhea" id="RHEA-COMP:10283"/>
        <dbReference type="Rhea" id="RHEA-COMP:10284"/>
        <dbReference type="ChEBI" id="CHEBI:15378"/>
        <dbReference type="ChEBI" id="CHEBI:57856"/>
        <dbReference type="ChEBI" id="CHEBI:59789"/>
        <dbReference type="ChEBI" id="CHEBI:65315"/>
        <dbReference type="ChEBI" id="CHEBI:74502"/>
        <dbReference type="EC" id="2.1.1.193"/>
    </reaction>
</comment>
<dbReference type="InterPro" id="IPR046886">
    <property type="entry name" value="RsmE_MTase_dom"/>
</dbReference>
<evidence type="ECO:0000256" key="2">
    <source>
        <dbReference type="ARBA" id="ARBA00005528"/>
    </source>
</evidence>
<sequence length="260" mass="27137">MSLPVFFSTEIAEAAVGHVLIFGEDVAGHAVRVRRLGPGDELEVVDGSGTRVRGTVSSASANELGLHIASVTHTDQDQPRLVLVQALAKSDRDLQAIEAATEIGVDEVIPWAAERSIADWPAKKRDKLAAKWDNVLRAASLQARRSRFPLRHDLVRGTGLASALTETDTVYVLHEAAELRLSQALSADGPANTSAAEESSTAASGRIVLVVGPEGGVSDAELDALADVGAKAVLLGPTVLRSSSAGAAGLVMAQNSLGRW</sequence>
<evidence type="ECO:0000256" key="6">
    <source>
        <dbReference type="ARBA" id="ARBA00022552"/>
    </source>
</evidence>
<proteinExistence type="inferred from homology"/>
<dbReference type="EMBL" id="FXZE01000001">
    <property type="protein sequence ID" value="SMX64644.1"/>
    <property type="molecule type" value="Genomic_DNA"/>
</dbReference>
<keyword evidence="9 12" id="KW-0949">S-adenosyl-L-methionine</keyword>
<evidence type="ECO:0000259" key="13">
    <source>
        <dbReference type="Pfam" id="PF04452"/>
    </source>
</evidence>
<dbReference type="GO" id="GO:0070042">
    <property type="term" value="F:rRNA (uridine-N3-)-methyltransferase activity"/>
    <property type="evidence" value="ECO:0007669"/>
    <property type="project" value="TreeGrafter"/>
</dbReference>
<dbReference type="InterPro" id="IPR006700">
    <property type="entry name" value="RsmE"/>
</dbReference>
<dbReference type="SUPFAM" id="SSF75217">
    <property type="entry name" value="alpha/beta knot"/>
    <property type="match status" value="1"/>
</dbReference>
<keyword evidence="16" id="KW-1185">Reference proteome</keyword>
<evidence type="ECO:0000256" key="10">
    <source>
        <dbReference type="ARBA" id="ARBA00025699"/>
    </source>
</evidence>
<dbReference type="PIRSF" id="PIRSF015601">
    <property type="entry name" value="MTase_slr0722"/>
    <property type="match status" value="1"/>
</dbReference>
<keyword evidence="7 12" id="KW-0489">Methyltransferase</keyword>
<evidence type="ECO:0000256" key="1">
    <source>
        <dbReference type="ARBA" id="ARBA00004496"/>
    </source>
</evidence>
<protein>
    <recommendedName>
        <fullName evidence="4 12">Ribosomal RNA small subunit methyltransferase E</fullName>
        <ecNumber evidence="3 12">2.1.1.193</ecNumber>
    </recommendedName>
</protein>
<evidence type="ECO:0000256" key="9">
    <source>
        <dbReference type="ARBA" id="ARBA00022691"/>
    </source>
</evidence>
<evidence type="ECO:0000256" key="11">
    <source>
        <dbReference type="ARBA" id="ARBA00047944"/>
    </source>
</evidence>
<comment type="function">
    <text evidence="10 12">Specifically methylates the N3 position of the uracil ring of uridine 1498 (m3U1498) in 16S rRNA. Acts on the fully assembled 30S ribosomal subunit.</text>
</comment>
<evidence type="ECO:0000313" key="15">
    <source>
        <dbReference type="EMBL" id="SMX64644.1"/>
    </source>
</evidence>
<dbReference type="InterPro" id="IPR029026">
    <property type="entry name" value="tRNA_m1G_MTases_N"/>
</dbReference>
<feature type="domain" description="Ribosomal RNA small subunit methyltransferase E PUA-like" evidence="14">
    <location>
        <begin position="24"/>
        <end position="64"/>
    </location>
</feature>
<evidence type="ECO:0000259" key="14">
    <source>
        <dbReference type="Pfam" id="PF20260"/>
    </source>
</evidence>
<accession>A0A2H1HP26</accession>
<evidence type="ECO:0000256" key="5">
    <source>
        <dbReference type="ARBA" id="ARBA00022490"/>
    </source>
</evidence>
<dbReference type="Gene3D" id="3.40.1280.10">
    <property type="match status" value="1"/>
</dbReference>
<feature type="domain" description="Ribosomal RNA small subunit methyltransferase E methyltransferase" evidence="13">
    <location>
        <begin position="78"/>
        <end position="250"/>
    </location>
</feature>
<dbReference type="InterPro" id="IPR015947">
    <property type="entry name" value="PUA-like_sf"/>
</dbReference>
<dbReference type="GO" id="GO:0005737">
    <property type="term" value="C:cytoplasm"/>
    <property type="evidence" value="ECO:0007669"/>
    <property type="project" value="UniProtKB-SubCell"/>
</dbReference>
<dbReference type="GO" id="GO:0070475">
    <property type="term" value="P:rRNA base methylation"/>
    <property type="evidence" value="ECO:0007669"/>
    <property type="project" value="TreeGrafter"/>
</dbReference>
<dbReference type="RefSeq" id="WP_101641520.1">
    <property type="nucleotide sequence ID" value="NZ_FXZE01000001.1"/>
</dbReference>
<evidence type="ECO:0000256" key="4">
    <source>
        <dbReference type="ARBA" id="ARBA00013673"/>
    </source>
</evidence>
<gene>
    <name evidence="15" type="ORF">BANT10_00159</name>
</gene>
<dbReference type="NCBIfam" id="NF008693">
    <property type="entry name" value="PRK11713.2-3"/>
    <property type="match status" value="1"/>
</dbReference>
<dbReference type="SUPFAM" id="SSF88697">
    <property type="entry name" value="PUA domain-like"/>
    <property type="match status" value="1"/>
</dbReference>
<comment type="subcellular location">
    <subcellularLocation>
        <location evidence="1 12">Cytoplasm</location>
    </subcellularLocation>
</comment>
<dbReference type="EC" id="2.1.1.193" evidence="3 12"/>
<dbReference type="PANTHER" id="PTHR30027:SF3">
    <property type="entry name" value="16S RRNA (URACIL(1498)-N(3))-METHYLTRANSFERASE"/>
    <property type="match status" value="1"/>
</dbReference>
<dbReference type="InterPro" id="IPR029028">
    <property type="entry name" value="Alpha/beta_knot_MTases"/>
</dbReference>
<evidence type="ECO:0000256" key="7">
    <source>
        <dbReference type="ARBA" id="ARBA00022603"/>
    </source>
</evidence>
<keyword evidence="5 12" id="KW-0963">Cytoplasm</keyword>
<dbReference type="Proteomes" id="UP000234342">
    <property type="component" value="Unassembled WGS sequence"/>
</dbReference>
<evidence type="ECO:0000313" key="16">
    <source>
        <dbReference type="Proteomes" id="UP000234342"/>
    </source>
</evidence>
<keyword evidence="6 12" id="KW-0698">rRNA processing</keyword>
<evidence type="ECO:0000256" key="12">
    <source>
        <dbReference type="PIRNR" id="PIRNR015601"/>
    </source>
</evidence>
<dbReference type="Pfam" id="PF04452">
    <property type="entry name" value="Methyltrans_RNA"/>
    <property type="match status" value="1"/>
</dbReference>
<evidence type="ECO:0000256" key="3">
    <source>
        <dbReference type="ARBA" id="ARBA00012328"/>
    </source>
</evidence>
<dbReference type="Pfam" id="PF20260">
    <property type="entry name" value="PUA_4"/>
    <property type="match status" value="1"/>
</dbReference>
<organism evidence="15 16">
    <name type="scientific">Brevibacterium antiquum</name>
    <dbReference type="NCBI Taxonomy" id="234835"/>
    <lineage>
        <taxon>Bacteria</taxon>
        <taxon>Bacillati</taxon>
        <taxon>Actinomycetota</taxon>
        <taxon>Actinomycetes</taxon>
        <taxon>Micrococcales</taxon>
        <taxon>Brevibacteriaceae</taxon>
        <taxon>Brevibacterium</taxon>
    </lineage>
</organism>
<name>A0A2H1HP26_9MICO</name>
<reference evidence="16" key="1">
    <citation type="submission" date="2017-03" db="EMBL/GenBank/DDBJ databases">
        <authorList>
            <person name="Monnet C."/>
        </authorList>
    </citation>
    <scope>NUCLEOTIDE SEQUENCE [LARGE SCALE GENOMIC DNA]</scope>
    <source>
        <strain evidence="16">P10</strain>
    </source>
</reference>
<keyword evidence="8 12" id="KW-0808">Transferase</keyword>